<dbReference type="Proteomes" id="UP001444071">
    <property type="component" value="Unassembled WGS sequence"/>
</dbReference>
<comment type="caution">
    <text evidence="1">The sequence shown here is derived from an EMBL/GenBank/DDBJ whole genome shotgun (WGS) entry which is preliminary data.</text>
</comment>
<name>A0ABV0X7M6_9TELE</name>
<reference evidence="1 2" key="1">
    <citation type="submission" date="2021-06" db="EMBL/GenBank/DDBJ databases">
        <authorList>
            <person name="Palmer J.M."/>
        </authorList>
    </citation>
    <scope>NUCLEOTIDE SEQUENCE [LARGE SCALE GENOMIC DNA]</scope>
    <source>
        <strain evidence="1 2">XR_2019</strain>
        <tissue evidence="1">Muscle</tissue>
    </source>
</reference>
<accession>A0ABV0X7M6</accession>
<protein>
    <submittedName>
        <fullName evidence="1">Uncharacterized protein</fullName>
    </submittedName>
</protein>
<dbReference type="EMBL" id="JAHRIM010092920">
    <property type="protein sequence ID" value="MEQ2277877.1"/>
    <property type="molecule type" value="Genomic_DNA"/>
</dbReference>
<organism evidence="1 2">
    <name type="scientific">Xenotaenia resolanae</name>
    <dbReference type="NCBI Taxonomy" id="208358"/>
    <lineage>
        <taxon>Eukaryota</taxon>
        <taxon>Metazoa</taxon>
        <taxon>Chordata</taxon>
        <taxon>Craniata</taxon>
        <taxon>Vertebrata</taxon>
        <taxon>Euteleostomi</taxon>
        <taxon>Actinopterygii</taxon>
        <taxon>Neopterygii</taxon>
        <taxon>Teleostei</taxon>
        <taxon>Neoteleostei</taxon>
        <taxon>Acanthomorphata</taxon>
        <taxon>Ovalentaria</taxon>
        <taxon>Atherinomorphae</taxon>
        <taxon>Cyprinodontiformes</taxon>
        <taxon>Goodeidae</taxon>
        <taxon>Xenotaenia</taxon>
    </lineage>
</organism>
<keyword evidence="2" id="KW-1185">Reference proteome</keyword>
<proteinExistence type="predicted"/>
<evidence type="ECO:0000313" key="1">
    <source>
        <dbReference type="EMBL" id="MEQ2277877.1"/>
    </source>
</evidence>
<evidence type="ECO:0000313" key="2">
    <source>
        <dbReference type="Proteomes" id="UP001444071"/>
    </source>
</evidence>
<gene>
    <name evidence="1" type="ORF">XENORESO_009065</name>
</gene>
<sequence>MAQLNVPAILDTRGLRLVPFILDAHPENKEKSSRYEPNKKVFSQHKDIHSNQKEIPPQTCPSSFSAQDRFLFLNGGYDDAMKAGLLKPISQPDGIQLLSDSMKTDPTNFFSWPSELFSEPREADLNCIIWKNTKSSSQPRSQKSASSSVNAYIKSKNCSARATAFFSRTCYKPFQQTRLINGNGNLS</sequence>